<dbReference type="GeneID" id="20175496"/>
<evidence type="ECO:0000313" key="2">
    <source>
        <dbReference type="EMBL" id="ETN17717.1"/>
    </source>
</evidence>
<dbReference type="RefSeq" id="XP_008897247.1">
    <property type="nucleotide sequence ID" value="XM_008898999.1"/>
</dbReference>
<organism evidence="2 3">
    <name type="scientific">Phytophthora nicotianae (strain INRA-310)</name>
    <name type="common">Phytophthora parasitica</name>
    <dbReference type="NCBI Taxonomy" id="761204"/>
    <lineage>
        <taxon>Eukaryota</taxon>
        <taxon>Sar</taxon>
        <taxon>Stramenopiles</taxon>
        <taxon>Oomycota</taxon>
        <taxon>Peronosporomycetes</taxon>
        <taxon>Peronosporales</taxon>
        <taxon>Peronosporaceae</taxon>
        <taxon>Phytophthora</taxon>
    </lineage>
</organism>
<evidence type="ECO:0000256" key="1">
    <source>
        <dbReference type="SAM" id="MobiDB-lite"/>
    </source>
</evidence>
<name>W2QWX1_PHYN3</name>
<gene>
    <name evidence="2" type="ORF">PPTG_05451</name>
</gene>
<dbReference type="AlphaFoldDB" id="W2QWX1"/>
<proteinExistence type="predicted"/>
<feature type="compositionally biased region" description="Polar residues" evidence="1">
    <location>
        <begin position="71"/>
        <end position="85"/>
    </location>
</feature>
<accession>W2QWX1</accession>
<reference evidence="2 3" key="2">
    <citation type="submission" date="2013-11" db="EMBL/GenBank/DDBJ databases">
        <title>The Genome Sequence of Phytophthora parasitica INRA-310.</title>
        <authorList>
            <consortium name="The Broad Institute Genomics Platform"/>
            <person name="Russ C."/>
            <person name="Tyler B."/>
            <person name="Panabieres F."/>
            <person name="Shan W."/>
            <person name="Tripathy S."/>
            <person name="Grunwald N."/>
            <person name="Machado M."/>
            <person name="Johnson C.S."/>
            <person name="Arredondo F."/>
            <person name="Hong C."/>
            <person name="Coffey M."/>
            <person name="Young S.K."/>
            <person name="Zeng Q."/>
            <person name="Gargeya S."/>
            <person name="Fitzgerald M."/>
            <person name="Abouelleil A."/>
            <person name="Alvarado L."/>
            <person name="Chapman S.B."/>
            <person name="Gainer-Dewar J."/>
            <person name="Goldberg J."/>
            <person name="Griggs A."/>
            <person name="Gujja S."/>
            <person name="Hansen M."/>
            <person name="Howarth C."/>
            <person name="Imamovic A."/>
            <person name="Ireland A."/>
            <person name="Larimer J."/>
            <person name="McCowan C."/>
            <person name="Murphy C."/>
            <person name="Pearson M."/>
            <person name="Poon T.W."/>
            <person name="Priest M."/>
            <person name="Roberts A."/>
            <person name="Saif S."/>
            <person name="Shea T."/>
            <person name="Sykes S."/>
            <person name="Wortman J."/>
            <person name="Nusbaum C."/>
            <person name="Birren B."/>
        </authorList>
    </citation>
    <scope>NUCLEOTIDE SEQUENCE [LARGE SCALE GENOMIC DNA]</scope>
    <source>
        <strain evidence="2 3">INRA-310</strain>
    </source>
</reference>
<sequence length="110" mass="11729">MGAQSTMLPIQIGHQTIGGTHILASLDASYNCAGNTLTRSFTSSERTLQRYSYTFRCTLDTPLHSGAVSLDHTSGSCQVPPSSGGQPRPDASQYSGKPRGIIIDTDIHMC</sequence>
<reference evidence="3" key="1">
    <citation type="submission" date="2011-12" db="EMBL/GenBank/DDBJ databases">
        <authorList>
            <consortium name="The Broad Institute Genome Sequencing Platform"/>
            <person name="Russ C."/>
            <person name="Tyler B."/>
            <person name="Panabieres F."/>
            <person name="Shan W."/>
            <person name="Tripathy S."/>
            <person name="Grunwald N."/>
            <person name="Machado M."/>
            <person name="Young S.K."/>
            <person name="Zeng Q."/>
            <person name="Gargeya S."/>
            <person name="Fitzgerald M."/>
            <person name="Haas B."/>
            <person name="Abouelleil A."/>
            <person name="Alvarado L."/>
            <person name="Arachchi H.M."/>
            <person name="Berlin A."/>
            <person name="Chapman S.B."/>
            <person name="Gearin G."/>
            <person name="Goldberg J."/>
            <person name="Griggs A."/>
            <person name="Gujja S."/>
            <person name="Hansen M."/>
            <person name="Heiman D."/>
            <person name="Howarth C."/>
            <person name="Larimer J."/>
            <person name="Lui A."/>
            <person name="MacDonald P.J.P."/>
            <person name="McCowen C."/>
            <person name="Montmayeur A."/>
            <person name="Murphy C."/>
            <person name="Neiman D."/>
            <person name="Pearson M."/>
            <person name="Priest M."/>
            <person name="Roberts A."/>
            <person name="Saif S."/>
            <person name="Shea T."/>
            <person name="Sisk P."/>
            <person name="Stolte C."/>
            <person name="Sykes S."/>
            <person name="Wortman J."/>
            <person name="Nusbaum C."/>
            <person name="Birren B."/>
        </authorList>
    </citation>
    <scope>NUCLEOTIDE SEQUENCE [LARGE SCALE GENOMIC DNA]</scope>
    <source>
        <strain evidence="3">INRA-310</strain>
    </source>
</reference>
<evidence type="ECO:0000313" key="3">
    <source>
        <dbReference type="Proteomes" id="UP000018817"/>
    </source>
</evidence>
<dbReference type="VEuPathDB" id="FungiDB:PPTG_05451"/>
<protein>
    <submittedName>
        <fullName evidence="2">Uncharacterized protein</fullName>
    </submittedName>
</protein>
<dbReference type="Proteomes" id="UP000018817">
    <property type="component" value="Unassembled WGS sequence"/>
</dbReference>
<feature type="region of interest" description="Disordered" evidence="1">
    <location>
        <begin position="70"/>
        <end position="99"/>
    </location>
</feature>
<dbReference type="EMBL" id="KI669567">
    <property type="protein sequence ID" value="ETN17717.1"/>
    <property type="molecule type" value="Genomic_DNA"/>
</dbReference>